<feature type="signal peptide" evidence="4">
    <location>
        <begin position="1"/>
        <end position="23"/>
    </location>
</feature>
<evidence type="ECO:0000256" key="4">
    <source>
        <dbReference type="HAMAP-Rule" id="MF_01411"/>
    </source>
</evidence>
<proteinExistence type="inferred from homology"/>
<dbReference type="OrthoDB" id="9760225at2"/>
<dbReference type="EMBL" id="FOWR01000030">
    <property type="protein sequence ID" value="SFP92173.1"/>
    <property type="molecule type" value="Genomic_DNA"/>
</dbReference>
<dbReference type="RefSeq" id="WP_074927973.1">
    <property type="nucleotide sequence ID" value="NZ_FOWR01000030.1"/>
</dbReference>
<evidence type="ECO:0000259" key="5">
    <source>
        <dbReference type="Pfam" id="PF03968"/>
    </source>
</evidence>
<dbReference type="GO" id="GO:0043165">
    <property type="term" value="P:Gram-negative-bacterium-type cell outer membrane assembly"/>
    <property type="evidence" value="ECO:0007669"/>
    <property type="project" value="UniProtKB-UniRule"/>
</dbReference>
<comment type="function">
    <text evidence="4">Together with LptE, is involved in the assembly of lipopolysaccharide (LPS) at the surface of the outer membrane.</text>
</comment>
<dbReference type="GeneID" id="35874174"/>
<dbReference type="InterPro" id="IPR007543">
    <property type="entry name" value="LptD_C"/>
</dbReference>
<organism evidence="7 8">
    <name type="scientific">Enterovibrio norvegicus DSM 15893</name>
    <dbReference type="NCBI Taxonomy" id="1121869"/>
    <lineage>
        <taxon>Bacteria</taxon>
        <taxon>Pseudomonadati</taxon>
        <taxon>Pseudomonadota</taxon>
        <taxon>Gammaproteobacteria</taxon>
        <taxon>Vibrionales</taxon>
        <taxon>Vibrionaceae</taxon>
        <taxon>Enterovibrio</taxon>
    </lineage>
</organism>
<feature type="domain" description="LptD C-terminal" evidence="6">
    <location>
        <begin position="307"/>
        <end position="691"/>
    </location>
</feature>
<evidence type="ECO:0000256" key="2">
    <source>
        <dbReference type="ARBA" id="ARBA00023136"/>
    </source>
</evidence>
<evidence type="ECO:0000256" key="3">
    <source>
        <dbReference type="ARBA" id="ARBA00023237"/>
    </source>
</evidence>
<dbReference type="GO" id="GO:0009279">
    <property type="term" value="C:cell outer membrane"/>
    <property type="evidence" value="ECO:0007669"/>
    <property type="project" value="UniProtKB-SubCell"/>
</dbReference>
<dbReference type="PANTHER" id="PTHR30189">
    <property type="entry name" value="LPS-ASSEMBLY PROTEIN"/>
    <property type="match status" value="1"/>
</dbReference>
<dbReference type="Pfam" id="PF04453">
    <property type="entry name" value="LptD"/>
    <property type="match status" value="1"/>
</dbReference>
<name>A0A1I5UA58_9GAMM</name>
<accession>A0A1I5UA58</accession>
<dbReference type="PANTHER" id="PTHR30189:SF1">
    <property type="entry name" value="LPS-ASSEMBLY PROTEIN LPTD"/>
    <property type="match status" value="1"/>
</dbReference>
<feature type="domain" description="Organic solvent tolerance-like N-terminal" evidence="5">
    <location>
        <begin position="67"/>
        <end position="192"/>
    </location>
</feature>
<sequence precursor="true">MSLTARSFLSTMICFALYGQAMAEENPAAQDGQAPLVIPTDTCLAPEYRCLNKKEQVEDVNNEPVTIVADRAEAKKNDKAIYSGDVVVTQGHRTMKSDTATLRQPENIVTAEGNVYFHDGEMAVSGKSLQSNLDTEDTTLLDAEYQMMCEPGRGQAKRVFKNGTTFYELEDGTYTTCPDNDDSWRFSAGKIEKEDGDIFADLYHARFEVLDTPIFYLPYLRVPVEDGRLTGFLYPSISWNDNDGVEISTPFYWNIHPQTDMLITPKYMSNRGTFLTVEPRYLTKAGSGSMVIEYMGQDDLYTEYSKSWGFNWQHAGVQDHWKYDVDYSKVSDINYFTRHTDSRVGNREDNTLLQTGSVSYREENWNSTLNVRNFQALSDNASVYRLLPQLAFNYYRPEMGYGLDFSMPSQISKFATDDDSKPDSTRINVEPTLTLPYTLPWLTATAEGKVFYTYYDQTNIDGVQGLNGETLESTVSRVVPMARLHSVVTLERDTSIWGSDYTQTLEPQVQYLYIKDVDQSGIYNPVNYSGGGYDTARLQTDYYGLFRANQFSSVDYINPANQFTIGAASRFFDDGYKERFNIAFGQIYYLDRKNSENDNSINYSAWAVETELNINDQWFVRGSAEYDSNLESLQFANTTVEYRAGGFFAQTSYRYVSKDYISSTIGSENLDSITEDGISQAGIVTGFPLGKGVSFRGQYFQDLTQNIMLENQFGFTYRSDCWVIGLSYNEYLLSRSNINNDARYDNSVSLSFSLLGLGDGAGFGYSTASGNALGYRSPFGLKN</sequence>
<protein>
    <recommendedName>
        <fullName evidence="4">LPS-assembly protein LptD</fullName>
    </recommendedName>
</protein>
<keyword evidence="2 4" id="KW-0472">Membrane</keyword>
<evidence type="ECO:0000313" key="7">
    <source>
        <dbReference type="EMBL" id="SFP92173.1"/>
    </source>
</evidence>
<comment type="subunit">
    <text evidence="4">Component of the lipopolysaccharide transport and assembly complex. Interacts with LptE and LptA.</text>
</comment>
<reference evidence="7 8" key="1">
    <citation type="submission" date="2016-10" db="EMBL/GenBank/DDBJ databases">
        <authorList>
            <person name="de Groot N.N."/>
        </authorList>
    </citation>
    <scope>NUCLEOTIDE SEQUENCE [LARGE SCALE GENOMIC DNA]</scope>
    <source>
        <strain evidence="7 8">DSM 15893</strain>
    </source>
</reference>
<evidence type="ECO:0000259" key="6">
    <source>
        <dbReference type="Pfam" id="PF04453"/>
    </source>
</evidence>
<dbReference type="InterPro" id="IPR005653">
    <property type="entry name" value="OstA-like_N"/>
</dbReference>
<dbReference type="NCBIfam" id="NF002997">
    <property type="entry name" value="PRK03761.1"/>
    <property type="match status" value="1"/>
</dbReference>
<feature type="chain" id="PRO_5010391848" description="LPS-assembly protein LptD" evidence="4">
    <location>
        <begin position="24"/>
        <end position="783"/>
    </location>
</feature>
<dbReference type="InterPro" id="IPR020889">
    <property type="entry name" value="LipoPS_assembly_LptD"/>
</dbReference>
<dbReference type="GO" id="GO:1990351">
    <property type="term" value="C:transporter complex"/>
    <property type="evidence" value="ECO:0007669"/>
    <property type="project" value="TreeGrafter"/>
</dbReference>
<comment type="similarity">
    <text evidence="4">Belongs to the LptD family.</text>
</comment>
<dbReference type="Proteomes" id="UP000182692">
    <property type="component" value="Unassembled WGS sequence"/>
</dbReference>
<dbReference type="InterPro" id="IPR050218">
    <property type="entry name" value="LptD"/>
</dbReference>
<comment type="subcellular location">
    <subcellularLocation>
        <location evidence="4">Cell outer membrane</location>
    </subcellularLocation>
</comment>
<dbReference type="Gene3D" id="2.60.450.10">
    <property type="entry name" value="Lipopolysaccharide (LPS) transport protein A like domain"/>
    <property type="match status" value="1"/>
</dbReference>
<evidence type="ECO:0000313" key="8">
    <source>
        <dbReference type="Proteomes" id="UP000182692"/>
    </source>
</evidence>
<dbReference type="GO" id="GO:0015920">
    <property type="term" value="P:lipopolysaccharide transport"/>
    <property type="evidence" value="ECO:0007669"/>
    <property type="project" value="InterPro"/>
</dbReference>
<dbReference type="Pfam" id="PF03968">
    <property type="entry name" value="LptD_N"/>
    <property type="match status" value="1"/>
</dbReference>
<dbReference type="STRING" id="1121869.SAMN03084138_03526"/>
<comment type="caution">
    <text evidence="4">Lacks conserved residue(s) required for the propagation of feature annotation.</text>
</comment>
<dbReference type="HAMAP" id="MF_01411">
    <property type="entry name" value="LPS_assembly_LptD"/>
    <property type="match status" value="1"/>
</dbReference>
<keyword evidence="1 4" id="KW-0732">Signal</keyword>
<keyword evidence="3 4" id="KW-0998">Cell outer membrane</keyword>
<dbReference type="AlphaFoldDB" id="A0A1I5UA58"/>
<evidence type="ECO:0000256" key="1">
    <source>
        <dbReference type="ARBA" id="ARBA00022729"/>
    </source>
</evidence>
<gene>
    <name evidence="4" type="primary">lptD</name>
    <name evidence="7" type="ORF">SAMN03084138_03526</name>
</gene>